<evidence type="ECO:0008006" key="4">
    <source>
        <dbReference type="Google" id="ProtNLM"/>
    </source>
</evidence>
<organism evidence="2 3">
    <name type="scientific">Bradyrhizobium campsiandrae</name>
    <dbReference type="NCBI Taxonomy" id="1729892"/>
    <lineage>
        <taxon>Bacteria</taxon>
        <taxon>Pseudomonadati</taxon>
        <taxon>Pseudomonadota</taxon>
        <taxon>Alphaproteobacteria</taxon>
        <taxon>Hyphomicrobiales</taxon>
        <taxon>Nitrobacteraceae</taxon>
        <taxon>Bradyrhizobium</taxon>
    </lineage>
</organism>
<proteinExistence type="predicted"/>
<dbReference type="Proteomes" id="UP000639516">
    <property type="component" value="Unassembled WGS sequence"/>
</dbReference>
<gene>
    <name evidence="2" type="ORF">HA482_19035</name>
</gene>
<sequence>MAYATGATELDRLLDGISTAQANPDEIFPRLRDTVAALSRASEDTASTDEAVYSAFRNAVWTFVASGDKGPHLDRWADLILRVRQLLRVRKSTIAERLTTLADFLEKSGNAADEFEKIKLGKHHRSVLNLLQKRKGESSRAELLKEIGLRDSNFSHVLSKLAAARLIDRIPIGREATIRITDEGRKVLSDHGKPPIPALDETPPFVWTEPDCALAIVSSMDGLVKCNAAFASIVEATVDQLQKMPVTALREILAAKIQNSDFELNEITSIDGCTRRLIEKEDGNHTYWLAFDVTAYKRKIDELKKRERALSSELSDLRAKTAALKTSARSPQYSGSSASYGLGLACMMQEMTPDVMTPVRSIAAIAHMLSASTSLKGSDKDYLSAIITNSNHLKNVLGGMIAVADADMHVQVAAPFYPNSVAKEIANNFTVSSRKNGYTIFVDPSEDHLVLADGYAFKAALQTTVAEVINAVPSGASVGIRTTTDADGVAVLLETKHMGMANLHAWPNAFARCNAYVSQFGARVDFGGYDNGVARTTLHWPLEHIKAK</sequence>
<evidence type="ECO:0000313" key="3">
    <source>
        <dbReference type="Proteomes" id="UP000639516"/>
    </source>
</evidence>
<dbReference type="SUPFAM" id="SSF46785">
    <property type="entry name" value="Winged helix' DNA-binding domain"/>
    <property type="match status" value="1"/>
</dbReference>
<dbReference type="InterPro" id="IPR036388">
    <property type="entry name" value="WH-like_DNA-bd_sf"/>
</dbReference>
<dbReference type="Gene3D" id="1.10.10.10">
    <property type="entry name" value="Winged helix-like DNA-binding domain superfamily/Winged helix DNA-binding domain"/>
    <property type="match status" value="1"/>
</dbReference>
<reference evidence="2 3" key="1">
    <citation type="journal article" date="2020" name="Arch. Microbiol.">
        <title>Bradyrhizobium campsiandrae sp. nov., a nitrogen-fixing bacterial strain isolated from a native leguminous tree from the Amazon adapted to flooded conditions.</title>
        <authorList>
            <person name="Cabral Michel D."/>
            <person name="Martins da Costa E."/>
            <person name="Azarias Guimaraes A."/>
            <person name="Soares de Carvalho T."/>
            <person name="Santos de Castro Caputo P."/>
            <person name="Willems A."/>
            <person name="de Souza Moreira F.M."/>
        </authorList>
    </citation>
    <scope>NUCLEOTIDE SEQUENCE [LARGE SCALE GENOMIC DNA]</scope>
    <source>
        <strain evidence="3">INPA 384B</strain>
    </source>
</reference>
<keyword evidence="3" id="KW-1185">Reference proteome</keyword>
<keyword evidence="1" id="KW-0175">Coiled coil</keyword>
<dbReference type="EMBL" id="JAATTO010000025">
    <property type="protein sequence ID" value="MBC9980303.1"/>
    <property type="molecule type" value="Genomic_DNA"/>
</dbReference>
<comment type="caution">
    <text evidence="2">The sequence shown here is derived from an EMBL/GenBank/DDBJ whole genome shotgun (WGS) entry which is preliminary data.</text>
</comment>
<dbReference type="RefSeq" id="WP_188104479.1">
    <property type="nucleotide sequence ID" value="NZ_JAANIH010000040.1"/>
</dbReference>
<dbReference type="InterPro" id="IPR036390">
    <property type="entry name" value="WH_DNA-bd_sf"/>
</dbReference>
<accession>A0ABR7U8E1</accession>
<evidence type="ECO:0000256" key="1">
    <source>
        <dbReference type="SAM" id="Coils"/>
    </source>
</evidence>
<feature type="coiled-coil region" evidence="1">
    <location>
        <begin position="293"/>
        <end position="320"/>
    </location>
</feature>
<name>A0ABR7U8E1_9BRAD</name>
<protein>
    <recommendedName>
        <fullName evidence="4">MarR family transcriptional regulator</fullName>
    </recommendedName>
</protein>
<evidence type="ECO:0000313" key="2">
    <source>
        <dbReference type="EMBL" id="MBC9980303.1"/>
    </source>
</evidence>